<proteinExistence type="predicted"/>
<evidence type="ECO:0000313" key="2">
    <source>
        <dbReference type="EMBL" id="MCO5978562.1"/>
    </source>
</evidence>
<dbReference type="RefSeq" id="WP_252771223.1">
    <property type="nucleotide sequence ID" value="NZ_JAMXMC010000011.1"/>
</dbReference>
<accession>A0ABT1BSP0</accession>
<comment type="caution">
    <text evidence="2">The sequence shown here is derived from an EMBL/GenBank/DDBJ whole genome shotgun (WGS) entry which is preliminary data.</text>
</comment>
<keyword evidence="1" id="KW-0732">Signal</keyword>
<evidence type="ECO:0000313" key="3">
    <source>
        <dbReference type="Proteomes" id="UP001204851"/>
    </source>
</evidence>
<evidence type="ECO:0008006" key="4">
    <source>
        <dbReference type="Google" id="ProtNLM"/>
    </source>
</evidence>
<feature type="chain" id="PRO_5046939521" description="DUF3617 family protein" evidence="1">
    <location>
        <begin position="37"/>
        <end position="171"/>
    </location>
</feature>
<sequence length="171" mass="17585">MKTSSPRSVAASHSLCRSAARSLAALSCVLGMAAQAETLRLAPGTWTQQRQTWVNGNPLPAREGGTSCVRAGDPGIDLDQAVQHSFQSNGPWSCQSSNTVIGGGQLHSDFACTTPGGGHQKGTAQGSYGAEQYRLDLQSKGNAVTSSGEAVPGPDIALRLVFSGKRQAGGC</sequence>
<name>A0ABT1BSP0_9BURK</name>
<evidence type="ECO:0000256" key="1">
    <source>
        <dbReference type="SAM" id="SignalP"/>
    </source>
</evidence>
<dbReference type="EMBL" id="JAMXMC010000011">
    <property type="protein sequence ID" value="MCO5978562.1"/>
    <property type="molecule type" value="Genomic_DNA"/>
</dbReference>
<dbReference type="Proteomes" id="UP001204851">
    <property type="component" value="Unassembled WGS sequence"/>
</dbReference>
<protein>
    <recommendedName>
        <fullName evidence="4">DUF3617 family protein</fullName>
    </recommendedName>
</protein>
<organism evidence="2 3">
    <name type="scientific">Ideonella oryzae</name>
    <dbReference type="NCBI Taxonomy" id="2937441"/>
    <lineage>
        <taxon>Bacteria</taxon>
        <taxon>Pseudomonadati</taxon>
        <taxon>Pseudomonadota</taxon>
        <taxon>Betaproteobacteria</taxon>
        <taxon>Burkholderiales</taxon>
        <taxon>Sphaerotilaceae</taxon>
        <taxon>Ideonella</taxon>
    </lineage>
</organism>
<keyword evidence="3" id="KW-1185">Reference proteome</keyword>
<feature type="signal peptide" evidence="1">
    <location>
        <begin position="1"/>
        <end position="36"/>
    </location>
</feature>
<dbReference type="InterPro" id="IPR022061">
    <property type="entry name" value="DUF3617"/>
</dbReference>
<reference evidence="2 3" key="1">
    <citation type="submission" date="2022-06" db="EMBL/GenBank/DDBJ databases">
        <title>Ideonella sp. NS12-5 Genome sequencing and assembly.</title>
        <authorList>
            <person name="Jung Y."/>
        </authorList>
    </citation>
    <scope>NUCLEOTIDE SEQUENCE [LARGE SCALE GENOMIC DNA]</scope>
    <source>
        <strain evidence="2 3">NS12-5</strain>
    </source>
</reference>
<dbReference type="Pfam" id="PF12276">
    <property type="entry name" value="DUF3617"/>
    <property type="match status" value="1"/>
</dbReference>
<gene>
    <name evidence="2" type="ORF">M0L44_17845</name>
</gene>